<comment type="cofactor">
    <cofactor evidence="1">
        <name>Mg(2+)</name>
        <dbReference type="ChEBI" id="CHEBI:18420"/>
    </cofactor>
    <text evidence="1">Binds 2 magnesium ions per subunit.</text>
</comment>
<sequence>MLKPHQTRTDRARGALLGLAVGDAIGTTVEFKRRGSFPTLTDMMGGGPFNLQPGQWTDDTSMALCLGYSLVEKGFDLHDQMQRYLNWYDHGYLSSTGRCFDIGNTTHSALERYRRTGQPESGSVDPGTAGNGSIMRLAPVPIFYMDKTELAIEMSQVQSRTTHQAPECLQACALLAGVLVKALNGMNKIDLLHALQQNQESFTGGLRDIANRQFMRKTMDQIRGTGYVVQSLEAALWCFWQTDSYEDCVLLAANLGDDADTTAAIAGQVAGAFYGESGMPVKWLAILTMRQEIAELADRLAVGMKPKS</sequence>
<organism evidence="2 3">
    <name type="scientific">Rhodoferax ferrireducens</name>
    <dbReference type="NCBI Taxonomy" id="192843"/>
    <lineage>
        <taxon>Bacteria</taxon>
        <taxon>Pseudomonadati</taxon>
        <taxon>Pseudomonadota</taxon>
        <taxon>Betaproteobacteria</taxon>
        <taxon>Burkholderiales</taxon>
        <taxon>Comamonadaceae</taxon>
        <taxon>Rhodoferax</taxon>
    </lineage>
</organism>
<dbReference type="GO" id="GO:0016787">
    <property type="term" value="F:hydrolase activity"/>
    <property type="evidence" value="ECO:0007669"/>
    <property type="project" value="UniProtKB-KW"/>
</dbReference>
<feature type="binding site" evidence="1">
    <location>
        <position position="59"/>
    </location>
    <ligand>
        <name>Mg(2+)</name>
        <dbReference type="ChEBI" id="CHEBI:18420"/>
        <label>1</label>
    </ligand>
</feature>
<feature type="binding site" evidence="1">
    <location>
        <position position="258"/>
    </location>
    <ligand>
        <name>Mg(2+)</name>
        <dbReference type="ChEBI" id="CHEBI:18420"/>
        <label>1</label>
    </ligand>
</feature>
<gene>
    <name evidence="2" type="ORF">BWK72_19815</name>
</gene>
<accession>A0A1W9KP42</accession>
<feature type="binding site" evidence="1">
    <location>
        <position position="260"/>
    </location>
    <ligand>
        <name>Mg(2+)</name>
        <dbReference type="ChEBI" id="CHEBI:18420"/>
        <label>1</label>
    </ligand>
</feature>
<proteinExistence type="predicted"/>
<evidence type="ECO:0000313" key="2">
    <source>
        <dbReference type="EMBL" id="OQW85928.1"/>
    </source>
</evidence>
<reference evidence="2 3" key="1">
    <citation type="submission" date="2017-01" db="EMBL/GenBank/DDBJ databases">
        <title>Novel large sulfur bacteria in the metagenomes of groundwater-fed chemosynthetic microbial mats in the Lake Huron basin.</title>
        <authorList>
            <person name="Sharrar A.M."/>
            <person name="Flood B.E."/>
            <person name="Bailey J.V."/>
            <person name="Jones D.S."/>
            <person name="Biddanda B."/>
            <person name="Ruberg S.A."/>
            <person name="Marcus D.N."/>
            <person name="Dick G.J."/>
        </authorList>
    </citation>
    <scope>NUCLEOTIDE SEQUENCE [LARGE SCALE GENOMIC DNA]</scope>
    <source>
        <strain evidence="2">A7</strain>
    </source>
</reference>
<dbReference type="EMBL" id="MTEI01000029">
    <property type="protein sequence ID" value="OQW85928.1"/>
    <property type="molecule type" value="Genomic_DNA"/>
</dbReference>
<comment type="caution">
    <text evidence="2">The sequence shown here is derived from an EMBL/GenBank/DDBJ whole genome shotgun (WGS) entry which is preliminary data.</text>
</comment>
<name>A0A1W9KP42_9BURK</name>
<dbReference type="PANTHER" id="PTHR16222">
    <property type="entry name" value="ADP-RIBOSYLGLYCOHYDROLASE"/>
    <property type="match status" value="1"/>
</dbReference>
<dbReference type="AlphaFoldDB" id="A0A1W9KP42"/>
<dbReference type="PANTHER" id="PTHR16222:SF12">
    <property type="entry name" value="ADP-RIBOSYLGLYCOHYDROLASE-RELATED"/>
    <property type="match status" value="1"/>
</dbReference>
<feature type="binding site" evidence="1">
    <location>
        <position position="261"/>
    </location>
    <ligand>
        <name>Mg(2+)</name>
        <dbReference type="ChEBI" id="CHEBI:18420"/>
        <label>1</label>
    </ligand>
</feature>
<dbReference type="Proteomes" id="UP000192505">
    <property type="component" value="Unassembled WGS sequence"/>
</dbReference>
<evidence type="ECO:0000256" key="1">
    <source>
        <dbReference type="PIRSR" id="PIRSR605502-1"/>
    </source>
</evidence>
<dbReference type="InterPro" id="IPR005502">
    <property type="entry name" value="Ribosyl_crysJ1"/>
</dbReference>
<dbReference type="Pfam" id="PF03747">
    <property type="entry name" value="ADP_ribosyl_GH"/>
    <property type="match status" value="1"/>
</dbReference>
<dbReference type="InterPro" id="IPR036705">
    <property type="entry name" value="Ribosyl_crysJ1_sf"/>
</dbReference>
<keyword evidence="1" id="KW-0460">Magnesium</keyword>
<dbReference type="GO" id="GO:0046872">
    <property type="term" value="F:metal ion binding"/>
    <property type="evidence" value="ECO:0007669"/>
    <property type="project" value="UniProtKB-KW"/>
</dbReference>
<evidence type="ECO:0000313" key="3">
    <source>
        <dbReference type="Proteomes" id="UP000192505"/>
    </source>
</evidence>
<dbReference type="SUPFAM" id="SSF101478">
    <property type="entry name" value="ADP-ribosylglycohydrolase"/>
    <property type="match status" value="1"/>
</dbReference>
<feature type="binding site" evidence="1">
    <location>
        <position position="58"/>
    </location>
    <ligand>
        <name>Mg(2+)</name>
        <dbReference type="ChEBI" id="CHEBI:18420"/>
        <label>1</label>
    </ligand>
</feature>
<dbReference type="InterPro" id="IPR050792">
    <property type="entry name" value="ADP-ribosylglycohydrolase"/>
</dbReference>
<keyword evidence="1" id="KW-0479">Metal-binding</keyword>
<keyword evidence="2" id="KW-0378">Hydrolase</keyword>
<dbReference type="Gene3D" id="1.10.4080.10">
    <property type="entry name" value="ADP-ribosylation/Crystallin J1"/>
    <property type="match status" value="1"/>
</dbReference>
<feature type="binding site" evidence="1">
    <location>
        <position position="57"/>
    </location>
    <ligand>
        <name>Mg(2+)</name>
        <dbReference type="ChEBI" id="CHEBI:18420"/>
        <label>1</label>
    </ligand>
</feature>
<protein>
    <submittedName>
        <fullName evidence="2">ADP-ribosylglycohydrolase</fullName>
    </submittedName>
</protein>